<dbReference type="Proteomes" id="UP000023152">
    <property type="component" value="Unassembled WGS sequence"/>
</dbReference>
<dbReference type="EMBL" id="ASPP01020724">
    <property type="protein sequence ID" value="ETO13245.1"/>
    <property type="molecule type" value="Genomic_DNA"/>
</dbReference>
<keyword evidence="2" id="KW-1185">Reference proteome</keyword>
<proteinExistence type="predicted"/>
<reference evidence="1 2" key="1">
    <citation type="journal article" date="2013" name="Curr. Biol.">
        <title>The Genome of the Foraminiferan Reticulomyxa filosa.</title>
        <authorList>
            <person name="Glockner G."/>
            <person name="Hulsmann N."/>
            <person name="Schleicher M."/>
            <person name="Noegel A.A."/>
            <person name="Eichinger L."/>
            <person name="Gallinger C."/>
            <person name="Pawlowski J."/>
            <person name="Sierra R."/>
            <person name="Euteneuer U."/>
            <person name="Pillet L."/>
            <person name="Moustafa A."/>
            <person name="Platzer M."/>
            <person name="Groth M."/>
            <person name="Szafranski K."/>
            <person name="Schliwa M."/>
        </authorList>
    </citation>
    <scope>NUCLEOTIDE SEQUENCE [LARGE SCALE GENOMIC DNA]</scope>
</reference>
<comment type="caution">
    <text evidence="1">The sequence shown here is derived from an EMBL/GenBank/DDBJ whole genome shotgun (WGS) entry which is preliminary data.</text>
</comment>
<evidence type="ECO:0000313" key="2">
    <source>
        <dbReference type="Proteomes" id="UP000023152"/>
    </source>
</evidence>
<evidence type="ECO:0000313" key="1">
    <source>
        <dbReference type="EMBL" id="ETO13245.1"/>
    </source>
</evidence>
<gene>
    <name evidence="1" type="ORF">RFI_24134</name>
</gene>
<protein>
    <submittedName>
        <fullName evidence="1">Uncharacterized protein</fullName>
    </submittedName>
</protein>
<dbReference type="AlphaFoldDB" id="X6MJK8"/>
<accession>X6MJK8</accession>
<organism evidence="1 2">
    <name type="scientific">Reticulomyxa filosa</name>
    <dbReference type="NCBI Taxonomy" id="46433"/>
    <lineage>
        <taxon>Eukaryota</taxon>
        <taxon>Sar</taxon>
        <taxon>Rhizaria</taxon>
        <taxon>Retaria</taxon>
        <taxon>Foraminifera</taxon>
        <taxon>Monothalamids</taxon>
        <taxon>Reticulomyxidae</taxon>
        <taxon>Reticulomyxa</taxon>
    </lineage>
</organism>
<sequence length="241" mass="27854">MCGFCLKINPFVLPLLICSFKKITQIHFYCSLLLFSSLGKKLTVLIVSLVQAFSAWQFVQKKFSFFFRHQKIGSLLCDCIDNLLGNFFAFPFFGSIMAVQEILPLRNADNFKFSQSLYQLTAKNDFKFDKLPPKKIKIKIQNTKYSCANIQSGIVLHAMLLVVIENKNQINKQQKTPNLMILLEWNIDEANYKLGRRKDNATEEDEEDGDGEYDDVVKQVLWKPKLSFPTLLESFEIFANH</sequence>
<name>X6MJK8_RETFI</name>